<organism evidence="2 3">
    <name type="scientific">Solibacillus silvestris (strain StLB046)</name>
    <name type="common">Bacillus silvestris</name>
    <dbReference type="NCBI Taxonomy" id="1002809"/>
    <lineage>
        <taxon>Bacteria</taxon>
        <taxon>Bacillati</taxon>
        <taxon>Bacillota</taxon>
        <taxon>Bacilli</taxon>
        <taxon>Bacillales</taxon>
        <taxon>Caryophanaceae</taxon>
        <taxon>Solibacillus</taxon>
    </lineage>
</organism>
<dbReference type="HOGENOM" id="CLU_2411624_0_0_9"/>
<keyword evidence="1" id="KW-1133">Transmembrane helix</keyword>
<dbReference type="EMBL" id="AP012157">
    <property type="protein sequence ID" value="BAK16355.1"/>
    <property type="molecule type" value="Genomic_DNA"/>
</dbReference>
<dbReference type="RefSeq" id="WP_014823684.1">
    <property type="nucleotide sequence ID" value="NC_018065.1"/>
</dbReference>
<keyword evidence="1" id="KW-0812">Transmembrane</keyword>
<dbReference type="Proteomes" id="UP000006691">
    <property type="component" value="Chromosome"/>
</dbReference>
<name>F2F0W1_SOLSS</name>
<sequence>MTKKYFTILSGIFFILTILPFSFATTTWGDKLFTLVINISLYLPLSFGGVGLIFGLLGEKGLLKQSLVFLNILGICIWGVLLFVGIYGFQQP</sequence>
<feature type="transmembrane region" description="Helical" evidence="1">
    <location>
        <begin position="68"/>
        <end position="89"/>
    </location>
</feature>
<gene>
    <name evidence="2" type="ordered locus">SSIL_1932</name>
</gene>
<evidence type="ECO:0000313" key="2">
    <source>
        <dbReference type="EMBL" id="BAK16355.1"/>
    </source>
</evidence>
<dbReference type="eggNOG" id="ENOG50330Y4">
    <property type="taxonomic scope" value="Bacteria"/>
</dbReference>
<reference evidence="3" key="1">
    <citation type="submission" date="2011-04" db="EMBL/GenBank/DDBJ databases">
        <title>Genome sequence of Solibacillus silvestris StLB046.</title>
        <authorList>
            <person name="Morohoshi T."/>
            <person name="Someya N."/>
            <person name="Ikeda T."/>
        </authorList>
    </citation>
    <scope>NUCLEOTIDE SEQUENCE [LARGE SCALE GENOMIC DNA]</scope>
    <source>
        <strain evidence="3">StLB046</strain>
    </source>
</reference>
<dbReference type="AlphaFoldDB" id="F2F0W1"/>
<proteinExistence type="predicted"/>
<evidence type="ECO:0000313" key="3">
    <source>
        <dbReference type="Proteomes" id="UP000006691"/>
    </source>
</evidence>
<dbReference type="KEGG" id="siv:SSIL_1932"/>
<reference evidence="2 3" key="2">
    <citation type="journal article" date="2012" name="J. Biosci. Bioeng.">
        <title>Complete genome sequence and characterization of the N-acylhomoserine lactone-degrading gene of the potato leaf-associated Solibacillus silvestris.</title>
        <authorList>
            <person name="Morohoshi T."/>
            <person name="Tominaga Y."/>
            <person name="Someya N."/>
            <person name="Ikeda T."/>
        </authorList>
    </citation>
    <scope>NUCLEOTIDE SEQUENCE [LARGE SCALE GENOMIC DNA]</scope>
    <source>
        <strain evidence="2 3">StLB046</strain>
    </source>
</reference>
<keyword evidence="1" id="KW-0472">Membrane</keyword>
<keyword evidence="3" id="KW-1185">Reference proteome</keyword>
<feature type="transmembrane region" description="Helical" evidence="1">
    <location>
        <begin position="34"/>
        <end position="56"/>
    </location>
</feature>
<protein>
    <submittedName>
        <fullName evidence="2">Preprotein translocase subunit SecD</fullName>
    </submittedName>
</protein>
<accession>F2F0W1</accession>
<evidence type="ECO:0000256" key="1">
    <source>
        <dbReference type="SAM" id="Phobius"/>
    </source>
</evidence>